<dbReference type="PANTHER" id="PTHR24148:SF82">
    <property type="entry name" value="HETEROKARYON INCOMPATIBILITY DOMAIN-CONTAINING PROTEIN"/>
    <property type="match status" value="1"/>
</dbReference>
<accession>E9DYF7</accession>
<dbReference type="InterPro" id="IPR052895">
    <property type="entry name" value="HetReg/Transcr_Mod"/>
</dbReference>
<feature type="compositionally biased region" description="Basic residues" evidence="1">
    <location>
        <begin position="254"/>
        <end position="263"/>
    </location>
</feature>
<dbReference type="EMBL" id="GL698483">
    <property type="protein sequence ID" value="EFY91227.1"/>
    <property type="molecule type" value="Genomic_DNA"/>
</dbReference>
<evidence type="ECO:0000313" key="4">
    <source>
        <dbReference type="Proteomes" id="UP000002499"/>
    </source>
</evidence>
<proteinExistence type="predicted"/>
<feature type="compositionally biased region" description="Basic and acidic residues" evidence="1">
    <location>
        <begin position="329"/>
        <end position="338"/>
    </location>
</feature>
<protein>
    <submittedName>
        <fullName evidence="3">HET domain protein</fullName>
    </submittedName>
</protein>
<organism evidence="4">
    <name type="scientific">Metarhizium acridum (strain CQMa 102)</name>
    <dbReference type="NCBI Taxonomy" id="655827"/>
    <lineage>
        <taxon>Eukaryota</taxon>
        <taxon>Fungi</taxon>
        <taxon>Dikarya</taxon>
        <taxon>Ascomycota</taxon>
        <taxon>Pezizomycotina</taxon>
        <taxon>Sordariomycetes</taxon>
        <taxon>Hypocreomycetidae</taxon>
        <taxon>Hypocreales</taxon>
        <taxon>Clavicipitaceae</taxon>
        <taxon>Metarhizium</taxon>
    </lineage>
</organism>
<gene>
    <name evidence="3" type="ORF">MAC_02654</name>
</gene>
<dbReference type="InterPro" id="IPR010730">
    <property type="entry name" value="HET"/>
</dbReference>
<keyword evidence="4" id="KW-1185">Reference proteome</keyword>
<feature type="domain" description="Heterokaryon incompatibility" evidence="2">
    <location>
        <begin position="116"/>
        <end position="187"/>
    </location>
</feature>
<feature type="region of interest" description="Disordered" evidence="1">
    <location>
        <begin position="1"/>
        <end position="45"/>
    </location>
</feature>
<sequence>MQFAATPNPARYSTPGFSSSHAVKESPVAKSSSRTPNLHTPWTNTGMSRCRQKANTFGWQCFIRARPPVRMTSASPCTTRRWTPDSGCCRPSWLCRTSGETQNDRRDVAVVQSAGLAEALGHLPYADSHAVLWIDAVCINQQDLDERARQVSLMAEIYASAERVLAWAGPSAPDSNVAVNLLRRIADSVDVDFASLALRPRESGAAGAYFGLLLDEHQPCPGTGRSRRPWRPSSTGPGPRGSGTPDTPGSGAGRRGRRGRRWWPTRRCTAVHGVSGLGHLLRQMRRTECADPRDLRRPGDPAGGLAGPRAAHQARLQKARGGSVQGAGARRDGGDAQGRRLHGRGTRYPSCWAAVLRAREASSGGTENSNTYAAVGPCNAHGLNWGEALLGPLPEDVRLTWSPSGPVFRNRNTGEGAAADPGIDWDLLQVDAKEDAFVQRANTAGGAPTYKRPDAAYFANKGARPRTLHLV</sequence>
<dbReference type="AlphaFoldDB" id="E9DYF7"/>
<dbReference type="Proteomes" id="UP000002499">
    <property type="component" value="Unassembled WGS sequence"/>
</dbReference>
<dbReference type="HOGENOM" id="CLU_580151_0_0_1"/>
<feature type="compositionally biased region" description="Low complexity" evidence="1">
    <location>
        <begin position="231"/>
        <end position="249"/>
    </location>
</feature>
<dbReference type="eggNOG" id="ENOG502T4XB">
    <property type="taxonomic scope" value="Eukaryota"/>
</dbReference>
<dbReference type="InParanoid" id="E9DYF7"/>
<dbReference type="STRING" id="655827.E9DYF7"/>
<dbReference type="Pfam" id="PF06985">
    <property type="entry name" value="HET"/>
    <property type="match status" value="1"/>
</dbReference>
<feature type="compositionally biased region" description="Polar residues" evidence="1">
    <location>
        <begin position="29"/>
        <end position="45"/>
    </location>
</feature>
<name>E9DYF7_METAQ</name>
<evidence type="ECO:0000313" key="3">
    <source>
        <dbReference type="EMBL" id="EFY91227.1"/>
    </source>
</evidence>
<feature type="region of interest" description="Disordered" evidence="1">
    <location>
        <begin position="221"/>
        <end position="263"/>
    </location>
</feature>
<feature type="compositionally biased region" description="Basic and acidic residues" evidence="1">
    <location>
        <begin position="289"/>
        <end position="299"/>
    </location>
</feature>
<dbReference type="PANTHER" id="PTHR24148">
    <property type="entry name" value="ANKYRIN REPEAT DOMAIN-CONTAINING PROTEIN 39 HOMOLOG-RELATED"/>
    <property type="match status" value="1"/>
</dbReference>
<feature type="region of interest" description="Disordered" evidence="1">
    <location>
        <begin position="289"/>
        <end position="343"/>
    </location>
</feature>
<evidence type="ECO:0000256" key="1">
    <source>
        <dbReference type="SAM" id="MobiDB-lite"/>
    </source>
</evidence>
<evidence type="ECO:0000259" key="2">
    <source>
        <dbReference type="Pfam" id="PF06985"/>
    </source>
</evidence>
<dbReference type="OrthoDB" id="4850726at2759"/>
<reference evidence="3 4" key="1">
    <citation type="journal article" date="2011" name="PLoS Genet.">
        <title>Genome sequencing and comparative transcriptomics of the model entomopathogenic fungi Metarhizium anisopliae and M. acridum.</title>
        <authorList>
            <person name="Gao Q."/>
            <person name="Jin K."/>
            <person name="Ying S.H."/>
            <person name="Zhang Y."/>
            <person name="Xiao G."/>
            <person name="Shang Y."/>
            <person name="Duan Z."/>
            <person name="Hu X."/>
            <person name="Xie X.Q."/>
            <person name="Zhou G."/>
            <person name="Peng G."/>
            <person name="Luo Z."/>
            <person name="Huang W."/>
            <person name="Wang B."/>
            <person name="Fang W."/>
            <person name="Wang S."/>
            <person name="Zhong Y."/>
            <person name="Ma L.J."/>
            <person name="St Leger R.J."/>
            <person name="Zhao G.P."/>
            <person name="Pei Y."/>
            <person name="Feng M.G."/>
            <person name="Xia Y."/>
            <person name="Wang C."/>
        </authorList>
    </citation>
    <scope>NUCLEOTIDE SEQUENCE [LARGE SCALE GENOMIC DNA]</scope>
    <source>
        <strain evidence="3 4">CQMa 102</strain>
    </source>
</reference>